<evidence type="ECO:0000313" key="2">
    <source>
        <dbReference type="EMBL" id="PSR28132.1"/>
    </source>
</evidence>
<proteinExistence type="predicted"/>
<name>A0A2T2X0Y2_9FIRM</name>
<gene>
    <name evidence="2" type="ORF">C7B43_10435</name>
</gene>
<dbReference type="Proteomes" id="UP000242699">
    <property type="component" value="Unassembled WGS sequence"/>
</dbReference>
<accession>A0A2T2X0Y2</accession>
<dbReference type="GO" id="GO:0051537">
    <property type="term" value="F:2 iron, 2 sulfur cluster binding"/>
    <property type="evidence" value="ECO:0007669"/>
    <property type="project" value="TreeGrafter"/>
</dbReference>
<dbReference type="PANTHER" id="PTHR43011">
    <property type="entry name" value="IRON-SULFUR CLUSTER ASSEMBLY 2 HOMOLOG, MITOCHONDRIAL"/>
    <property type="match status" value="1"/>
</dbReference>
<feature type="domain" description="Core" evidence="1">
    <location>
        <begin position="4"/>
        <end position="106"/>
    </location>
</feature>
<dbReference type="Gene3D" id="2.60.300.12">
    <property type="entry name" value="HesB-like domain"/>
    <property type="match status" value="1"/>
</dbReference>
<protein>
    <submittedName>
        <fullName evidence="2">Iron-sulfur cluster assembly accessory protein</fullName>
    </submittedName>
</protein>
<evidence type="ECO:0000313" key="3">
    <source>
        <dbReference type="Proteomes" id="UP000242699"/>
    </source>
</evidence>
<dbReference type="PANTHER" id="PTHR43011:SF1">
    <property type="entry name" value="IRON-SULFUR CLUSTER ASSEMBLY 2 HOMOLOG, MITOCHONDRIAL"/>
    <property type="match status" value="1"/>
</dbReference>
<reference evidence="2 3" key="1">
    <citation type="journal article" date="2014" name="BMC Genomics">
        <title>Comparison of environmental and isolate Sulfobacillus genomes reveals diverse carbon, sulfur, nitrogen, and hydrogen metabolisms.</title>
        <authorList>
            <person name="Justice N.B."/>
            <person name="Norman A."/>
            <person name="Brown C.T."/>
            <person name="Singh A."/>
            <person name="Thomas B.C."/>
            <person name="Banfield J.F."/>
        </authorList>
    </citation>
    <scope>NUCLEOTIDE SEQUENCE [LARGE SCALE GENOMIC DNA]</scope>
    <source>
        <strain evidence="2">AMDSBA1</strain>
    </source>
</reference>
<dbReference type="GO" id="GO:0016226">
    <property type="term" value="P:iron-sulfur cluster assembly"/>
    <property type="evidence" value="ECO:0007669"/>
    <property type="project" value="TreeGrafter"/>
</dbReference>
<dbReference type="InterPro" id="IPR000361">
    <property type="entry name" value="ATAP_core_dom"/>
</dbReference>
<dbReference type="EMBL" id="PXYT01000021">
    <property type="protein sequence ID" value="PSR28132.1"/>
    <property type="molecule type" value="Genomic_DNA"/>
</dbReference>
<dbReference type="GO" id="GO:0051539">
    <property type="term" value="F:4 iron, 4 sulfur cluster binding"/>
    <property type="evidence" value="ECO:0007669"/>
    <property type="project" value="TreeGrafter"/>
</dbReference>
<sequence length="109" mass="11519">MAIEVEITPSASKALLKLAQNPLASYIRISAGSSCGCGKTGFQMQWDDRKAFTDTVIRTAGPKLVVDRTAKAQLNGGVIDYSEDPMTKGFRIVTPHPSSGSECGCGSSH</sequence>
<evidence type="ECO:0000259" key="1">
    <source>
        <dbReference type="Pfam" id="PF01521"/>
    </source>
</evidence>
<dbReference type="GO" id="GO:0005506">
    <property type="term" value="F:iron ion binding"/>
    <property type="evidence" value="ECO:0007669"/>
    <property type="project" value="TreeGrafter"/>
</dbReference>
<dbReference type="AlphaFoldDB" id="A0A2T2X0Y2"/>
<organism evidence="2 3">
    <name type="scientific">Sulfobacillus benefaciens</name>
    <dbReference type="NCBI Taxonomy" id="453960"/>
    <lineage>
        <taxon>Bacteria</taxon>
        <taxon>Bacillati</taxon>
        <taxon>Bacillota</taxon>
        <taxon>Clostridia</taxon>
        <taxon>Eubacteriales</taxon>
        <taxon>Clostridiales Family XVII. Incertae Sedis</taxon>
        <taxon>Sulfobacillus</taxon>
    </lineage>
</organism>
<dbReference type="Pfam" id="PF01521">
    <property type="entry name" value="Fe-S_biosyn"/>
    <property type="match status" value="1"/>
</dbReference>
<dbReference type="SUPFAM" id="SSF89360">
    <property type="entry name" value="HesB-like domain"/>
    <property type="match status" value="1"/>
</dbReference>
<comment type="caution">
    <text evidence="2">The sequence shown here is derived from an EMBL/GenBank/DDBJ whole genome shotgun (WGS) entry which is preliminary data.</text>
</comment>
<dbReference type="InterPro" id="IPR035903">
    <property type="entry name" value="HesB-like_dom_sf"/>
</dbReference>